<name>A0A4V2G7I5_9ACTN</name>
<evidence type="ECO:0000313" key="1">
    <source>
        <dbReference type="EMBL" id="RZU52666.1"/>
    </source>
</evidence>
<keyword evidence="2" id="KW-1185">Reference proteome</keyword>
<comment type="caution">
    <text evidence="1">The sequence shown here is derived from an EMBL/GenBank/DDBJ whole genome shotgun (WGS) entry which is preliminary data.</text>
</comment>
<dbReference type="RefSeq" id="WP_207229898.1">
    <property type="nucleotide sequence ID" value="NZ_SHKY01000001.1"/>
</dbReference>
<dbReference type="EMBL" id="SHKY01000001">
    <property type="protein sequence ID" value="RZU52666.1"/>
    <property type="molecule type" value="Genomic_DNA"/>
</dbReference>
<sequence length="94" mass="10893">MPELTPEQRSMRGRLAAHARWAREDPEHHLPKARAAFMDRFSREVDPDGVLPPAERERRAEHARKRYFTALAFKSSRARSSGRKGLRREGGRSE</sequence>
<protein>
    <submittedName>
        <fullName evidence="1">Uncharacterized protein</fullName>
    </submittedName>
</protein>
<dbReference type="Proteomes" id="UP000292564">
    <property type="component" value="Unassembled WGS sequence"/>
</dbReference>
<reference evidence="1 2" key="1">
    <citation type="submission" date="2019-02" db="EMBL/GenBank/DDBJ databases">
        <title>Sequencing the genomes of 1000 actinobacteria strains.</title>
        <authorList>
            <person name="Klenk H.-P."/>
        </authorList>
    </citation>
    <scope>NUCLEOTIDE SEQUENCE [LARGE SCALE GENOMIC DNA]</scope>
    <source>
        <strain evidence="1 2">DSM 45162</strain>
    </source>
</reference>
<organism evidence="1 2">
    <name type="scientific">Krasilnikovia cinnamomea</name>
    <dbReference type="NCBI Taxonomy" id="349313"/>
    <lineage>
        <taxon>Bacteria</taxon>
        <taxon>Bacillati</taxon>
        <taxon>Actinomycetota</taxon>
        <taxon>Actinomycetes</taxon>
        <taxon>Micromonosporales</taxon>
        <taxon>Micromonosporaceae</taxon>
        <taxon>Krasilnikovia</taxon>
    </lineage>
</organism>
<accession>A0A4V2G7I5</accession>
<proteinExistence type="predicted"/>
<gene>
    <name evidence="1" type="ORF">EV385_4544</name>
</gene>
<dbReference type="AlphaFoldDB" id="A0A4V2G7I5"/>
<evidence type="ECO:0000313" key="2">
    <source>
        <dbReference type="Proteomes" id="UP000292564"/>
    </source>
</evidence>